<dbReference type="InterPro" id="IPR030190">
    <property type="entry name" value="MacA_alpha-hairpin_sf"/>
</dbReference>
<gene>
    <name evidence="6" type="ORF">RSPPHO_02201</name>
</gene>
<comment type="subcellular location">
    <subcellularLocation>
        <location evidence="1">Cell envelope</location>
    </subcellularLocation>
</comment>
<evidence type="ECO:0000256" key="3">
    <source>
        <dbReference type="SAM" id="Coils"/>
    </source>
</evidence>
<dbReference type="Gene3D" id="1.10.287.470">
    <property type="entry name" value="Helix hairpin bin"/>
    <property type="match status" value="1"/>
</dbReference>
<feature type="region of interest" description="Disordered" evidence="4">
    <location>
        <begin position="1"/>
        <end position="29"/>
    </location>
</feature>
<accession>H6SLG2</accession>
<dbReference type="Proteomes" id="UP000033220">
    <property type="component" value="Chromosome DSM 122"/>
</dbReference>
<evidence type="ECO:0000256" key="2">
    <source>
        <dbReference type="ARBA" id="ARBA00023054"/>
    </source>
</evidence>
<dbReference type="AlphaFoldDB" id="H6SLG2"/>
<dbReference type="Gene3D" id="6.10.140.1990">
    <property type="match status" value="1"/>
</dbReference>
<keyword evidence="2 3" id="KW-0175">Coiled coil</keyword>
<dbReference type="PANTHER" id="PTHR32347">
    <property type="entry name" value="EFFLUX SYSTEM COMPONENT YKNX-RELATED"/>
    <property type="match status" value="1"/>
</dbReference>
<dbReference type="PANTHER" id="PTHR32347:SF23">
    <property type="entry name" value="BLL5650 PROTEIN"/>
    <property type="match status" value="1"/>
</dbReference>
<dbReference type="HOGENOM" id="CLU_018816_6_5_5"/>
<protein>
    <submittedName>
        <fullName evidence="6">HlyD family secretion protein</fullName>
    </submittedName>
</protein>
<keyword evidence="7" id="KW-1185">Reference proteome</keyword>
<dbReference type="GO" id="GO:0019898">
    <property type="term" value="C:extrinsic component of membrane"/>
    <property type="evidence" value="ECO:0007669"/>
    <property type="project" value="InterPro"/>
</dbReference>
<feature type="domain" description="Multidrug resistance protein MdtA-like barrel-sandwich hybrid" evidence="5">
    <location>
        <begin position="79"/>
        <end position="263"/>
    </location>
</feature>
<dbReference type="KEGG" id="rpm:RSPPHO_02201"/>
<organism evidence="6 7">
    <name type="scientific">Pararhodospirillum photometricum DSM 122</name>
    <dbReference type="NCBI Taxonomy" id="1150469"/>
    <lineage>
        <taxon>Bacteria</taxon>
        <taxon>Pseudomonadati</taxon>
        <taxon>Pseudomonadota</taxon>
        <taxon>Alphaproteobacteria</taxon>
        <taxon>Rhodospirillales</taxon>
        <taxon>Rhodospirillaceae</taxon>
        <taxon>Pararhodospirillum</taxon>
    </lineage>
</organism>
<name>H6SLG2_PARPM</name>
<evidence type="ECO:0000313" key="7">
    <source>
        <dbReference type="Proteomes" id="UP000033220"/>
    </source>
</evidence>
<evidence type="ECO:0000256" key="4">
    <source>
        <dbReference type="SAM" id="MobiDB-lite"/>
    </source>
</evidence>
<evidence type="ECO:0000313" key="6">
    <source>
        <dbReference type="EMBL" id="CCG08827.1"/>
    </source>
</evidence>
<dbReference type="GO" id="GO:1990961">
    <property type="term" value="P:xenobiotic detoxification by transmembrane export across the plasma membrane"/>
    <property type="evidence" value="ECO:0007669"/>
    <property type="project" value="InterPro"/>
</dbReference>
<feature type="coiled-coil region" evidence="3">
    <location>
        <begin position="107"/>
        <end position="136"/>
    </location>
</feature>
<dbReference type="eggNOG" id="COG0845">
    <property type="taxonomic scope" value="Bacteria"/>
</dbReference>
<dbReference type="Pfam" id="PF25917">
    <property type="entry name" value="BSH_RND"/>
    <property type="match status" value="1"/>
</dbReference>
<dbReference type="EMBL" id="HE663493">
    <property type="protein sequence ID" value="CCG08827.1"/>
    <property type="molecule type" value="Genomic_DNA"/>
</dbReference>
<dbReference type="PATRIC" id="fig|1150469.3.peg.2475"/>
<dbReference type="GO" id="GO:1990195">
    <property type="term" value="C:macrolide transmembrane transporter complex"/>
    <property type="evidence" value="ECO:0007669"/>
    <property type="project" value="InterPro"/>
</dbReference>
<dbReference type="Gene3D" id="2.40.30.170">
    <property type="match status" value="1"/>
</dbReference>
<feature type="compositionally biased region" description="Low complexity" evidence="4">
    <location>
        <begin position="19"/>
        <end position="29"/>
    </location>
</feature>
<evidence type="ECO:0000256" key="1">
    <source>
        <dbReference type="ARBA" id="ARBA00004196"/>
    </source>
</evidence>
<feature type="coiled-coil region" evidence="3">
    <location>
        <begin position="180"/>
        <end position="233"/>
    </location>
</feature>
<dbReference type="Gene3D" id="2.40.50.100">
    <property type="match status" value="2"/>
</dbReference>
<reference evidence="6 7" key="1">
    <citation type="submission" date="2012-02" db="EMBL/GenBank/DDBJ databases">
        <title>Shotgun genome sequence of Phaeospirillum photometricum DSM 122.</title>
        <authorList>
            <person name="Duquesne K."/>
            <person name="Sturgis J."/>
        </authorList>
    </citation>
    <scope>NUCLEOTIDE SEQUENCE [LARGE SCALE GENOMIC DNA]</scope>
    <source>
        <strain evidence="7">DSM122</strain>
    </source>
</reference>
<dbReference type="GO" id="GO:0030313">
    <property type="term" value="C:cell envelope"/>
    <property type="evidence" value="ECO:0007669"/>
    <property type="project" value="UniProtKB-SubCell"/>
</dbReference>
<proteinExistence type="predicted"/>
<evidence type="ECO:0000259" key="5">
    <source>
        <dbReference type="Pfam" id="PF25917"/>
    </source>
</evidence>
<dbReference type="STRING" id="1150469.RSPPHO_02201"/>
<sequence>MADHLQPGGRALHAAGNAVGPTRRLVPTRPVRVPPGRRPVMTPRSQLWFVLAVLGLAGCDPAPAPSSAHGYVEGDMVHLAAPAGGWLEQLAVAEGETVAPGALLFQLDATRERAALAEAEARADQARHTLADLRTGERPEALAVLAAQRDEAEAGQTLAQRELARQQGLVGSGAASRTRLDQARAEADAARARVATLTARLAEARLPARPEALQAAEATLRAAEAAVAQARWALAQRQITSPVAGRIDDTVRRVGEWVPAGGTVIALLPPEAVRVVFFVPEAERARFTPGTPLAVRCDGCPAPVPAQVARIAAEAEYTPPVIYSQETRAKMVFRVEARFIESPALAPGQPVTVAPATGAPVS</sequence>
<dbReference type="InterPro" id="IPR058625">
    <property type="entry name" value="MdtA-like_BSH"/>
</dbReference>
<dbReference type="InterPro" id="IPR050465">
    <property type="entry name" value="UPF0194_transport"/>
</dbReference>
<dbReference type="SUPFAM" id="SSF111369">
    <property type="entry name" value="HlyD-like secretion proteins"/>
    <property type="match status" value="3"/>
</dbReference>